<reference evidence="4" key="3">
    <citation type="submission" date="2021-05" db="UniProtKB">
        <authorList>
            <consortium name="EnsemblPlants"/>
        </authorList>
    </citation>
    <scope>IDENTIFICATION</scope>
    <source>
        <strain evidence="4">cv. B73</strain>
    </source>
</reference>
<reference evidence="4" key="2">
    <citation type="submission" date="2019-07" db="EMBL/GenBank/DDBJ databases">
        <authorList>
            <person name="Seetharam A."/>
            <person name="Woodhouse M."/>
            <person name="Cannon E."/>
        </authorList>
    </citation>
    <scope>NUCLEOTIDE SEQUENCE [LARGE SCALE GENOMIC DNA]</scope>
    <source>
        <strain evidence="4">cv. B73</strain>
    </source>
</reference>
<dbReference type="Gene3D" id="3.40.50.12160">
    <property type="entry name" value="Methylthiotransferase, N-terminal domain"/>
    <property type="match status" value="1"/>
</dbReference>
<dbReference type="Proteomes" id="UP000007305">
    <property type="component" value="Chromosome 2"/>
</dbReference>
<organism evidence="4 5">
    <name type="scientific">Zea mays</name>
    <name type="common">Maize</name>
    <dbReference type="NCBI Taxonomy" id="4577"/>
    <lineage>
        <taxon>Eukaryota</taxon>
        <taxon>Viridiplantae</taxon>
        <taxon>Streptophyta</taxon>
        <taxon>Embryophyta</taxon>
        <taxon>Tracheophyta</taxon>
        <taxon>Spermatophyta</taxon>
        <taxon>Magnoliopsida</taxon>
        <taxon>Liliopsida</taxon>
        <taxon>Poales</taxon>
        <taxon>Poaceae</taxon>
        <taxon>PACMAD clade</taxon>
        <taxon>Panicoideae</taxon>
        <taxon>Andropogonodae</taxon>
        <taxon>Andropogoneae</taxon>
        <taxon>Tripsacinae</taxon>
        <taxon>Zea</taxon>
    </lineage>
</organism>
<evidence type="ECO:0000256" key="2">
    <source>
        <dbReference type="SAM" id="MobiDB-lite"/>
    </source>
</evidence>
<proteinExistence type="predicted"/>
<dbReference type="PANTHER" id="PTHR11918">
    <property type="entry name" value="RADICAL SAM PROTEINS"/>
    <property type="match status" value="1"/>
</dbReference>
<dbReference type="GO" id="GO:0051539">
    <property type="term" value="F:4 iron, 4 sulfur cluster binding"/>
    <property type="evidence" value="ECO:0007669"/>
    <property type="project" value="UniProtKB-KW"/>
</dbReference>
<keyword evidence="5" id="KW-1185">Reference proteome</keyword>
<feature type="region of interest" description="Disordered" evidence="2">
    <location>
        <begin position="1"/>
        <end position="53"/>
    </location>
</feature>
<dbReference type="GO" id="GO:0046872">
    <property type="term" value="F:metal ion binding"/>
    <property type="evidence" value="ECO:0007669"/>
    <property type="project" value="UniProtKB-KW"/>
</dbReference>
<evidence type="ECO:0000256" key="1">
    <source>
        <dbReference type="ARBA" id="ARBA00022679"/>
    </source>
</evidence>
<dbReference type="GO" id="GO:0035596">
    <property type="term" value="F:methylthiotransferase activity"/>
    <property type="evidence" value="ECO:0007669"/>
    <property type="project" value="InterPro"/>
</dbReference>
<feature type="compositionally biased region" description="Basic residues" evidence="2">
    <location>
        <begin position="37"/>
        <end position="50"/>
    </location>
</feature>
<keyword evidence="1" id="KW-0808">Transferase</keyword>
<dbReference type="InterPro" id="IPR038135">
    <property type="entry name" value="Methylthiotransferase_N_sf"/>
</dbReference>
<dbReference type="Pfam" id="PF00919">
    <property type="entry name" value="UPF0004"/>
    <property type="match status" value="1"/>
</dbReference>
<dbReference type="PROSITE" id="PS51449">
    <property type="entry name" value="MTTASE_N"/>
    <property type="match status" value="1"/>
</dbReference>
<dbReference type="AlphaFoldDB" id="A0A804MFY8"/>
<evidence type="ECO:0000313" key="5">
    <source>
        <dbReference type="Proteomes" id="UP000007305"/>
    </source>
</evidence>
<evidence type="ECO:0000313" key="4">
    <source>
        <dbReference type="EnsemblPlants" id="Zm00001eb082600_P001"/>
    </source>
</evidence>
<dbReference type="EnsemblPlants" id="Zm00001eb082600_T001">
    <property type="protein sequence ID" value="Zm00001eb082600_P001"/>
    <property type="gene ID" value="Zm00001eb082600"/>
</dbReference>
<dbReference type="PANTHER" id="PTHR11918:SF45">
    <property type="entry name" value="THREONYLCARBAMOYLADENOSINE TRNA METHYLTHIOTRANSFERASE"/>
    <property type="match status" value="1"/>
</dbReference>
<reference evidence="5" key="1">
    <citation type="submission" date="2015-12" db="EMBL/GenBank/DDBJ databases">
        <title>Update maize B73 reference genome by single molecule sequencing technologies.</title>
        <authorList>
            <consortium name="Maize Genome Sequencing Project"/>
            <person name="Ware D."/>
        </authorList>
    </citation>
    <scope>NUCLEOTIDE SEQUENCE [LARGE SCALE GENOMIC DNA]</scope>
    <source>
        <strain evidence="5">cv. B73</strain>
    </source>
</reference>
<sequence>MPAIAAAGDGGHRGRAGPGRPLCRRSASGAPPPASLRRGKLKRRSSRAAHARPQLEARIPGTQTIHVKTIGCSHNQSDSEYMSGQLSAFGYAIIEEPEGADLWLINT</sequence>
<dbReference type="Gramene" id="Zm00001eb082600_T001">
    <property type="protein sequence ID" value="Zm00001eb082600_P001"/>
    <property type="gene ID" value="Zm00001eb082600"/>
</dbReference>
<protein>
    <recommendedName>
        <fullName evidence="3">MTTase N-terminal domain-containing protein</fullName>
    </recommendedName>
</protein>
<feature type="domain" description="MTTase N-terminal" evidence="3">
    <location>
        <begin position="63"/>
        <end position="107"/>
    </location>
</feature>
<evidence type="ECO:0000259" key="3">
    <source>
        <dbReference type="PROSITE" id="PS51449"/>
    </source>
</evidence>
<dbReference type="InParanoid" id="A0A804MFY8"/>
<name>A0A804MFY8_MAIZE</name>
<dbReference type="InterPro" id="IPR013848">
    <property type="entry name" value="Methylthiotransferase_N"/>
</dbReference>
<accession>A0A804MFY8</accession>